<keyword evidence="1" id="KW-0732">Signal</keyword>
<organism evidence="2 3">
    <name type="scientific">Eruca vesicaria subsp. sativa</name>
    <name type="common">Garden rocket</name>
    <name type="synonym">Eruca sativa</name>
    <dbReference type="NCBI Taxonomy" id="29727"/>
    <lineage>
        <taxon>Eukaryota</taxon>
        <taxon>Viridiplantae</taxon>
        <taxon>Streptophyta</taxon>
        <taxon>Embryophyta</taxon>
        <taxon>Tracheophyta</taxon>
        <taxon>Spermatophyta</taxon>
        <taxon>Magnoliopsida</taxon>
        <taxon>eudicotyledons</taxon>
        <taxon>Gunneridae</taxon>
        <taxon>Pentapetalae</taxon>
        <taxon>rosids</taxon>
        <taxon>malvids</taxon>
        <taxon>Brassicales</taxon>
        <taxon>Brassicaceae</taxon>
        <taxon>Brassiceae</taxon>
        <taxon>Eruca</taxon>
    </lineage>
</organism>
<dbReference type="Proteomes" id="UP001642260">
    <property type="component" value="Unassembled WGS sequence"/>
</dbReference>
<protein>
    <submittedName>
        <fullName evidence="2">Uncharacterized protein</fullName>
    </submittedName>
</protein>
<sequence length="82" mass="8645">MTSKTIAIVLLFNIIVYTMVNAQCPPDQLVVNVCASLLNGVVDVFLPAGSSPCFPLLSVIVNANAATCPIWAAIIKKVSVQD</sequence>
<comment type="caution">
    <text evidence="2">The sequence shown here is derived from an EMBL/GenBank/DDBJ whole genome shotgun (WGS) entry which is preliminary data.</text>
</comment>
<gene>
    <name evidence="2" type="ORF">ERUC_LOCUS18277</name>
</gene>
<name>A0ABC8K6S8_ERUVS</name>
<dbReference type="EMBL" id="CAKOAT010170710">
    <property type="protein sequence ID" value="CAH8351490.1"/>
    <property type="molecule type" value="Genomic_DNA"/>
</dbReference>
<reference evidence="2 3" key="1">
    <citation type="submission" date="2022-03" db="EMBL/GenBank/DDBJ databases">
        <authorList>
            <person name="Macdonald S."/>
            <person name="Ahmed S."/>
            <person name="Newling K."/>
        </authorList>
    </citation>
    <scope>NUCLEOTIDE SEQUENCE [LARGE SCALE GENOMIC DNA]</scope>
</reference>
<feature type="chain" id="PRO_5044784828" evidence="1">
    <location>
        <begin position="23"/>
        <end position="82"/>
    </location>
</feature>
<evidence type="ECO:0000256" key="1">
    <source>
        <dbReference type="SAM" id="SignalP"/>
    </source>
</evidence>
<evidence type="ECO:0000313" key="3">
    <source>
        <dbReference type="Proteomes" id="UP001642260"/>
    </source>
</evidence>
<keyword evidence="3" id="KW-1185">Reference proteome</keyword>
<proteinExistence type="predicted"/>
<dbReference type="AlphaFoldDB" id="A0ABC8K6S8"/>
<evidence type="ECO:0000313" key="2">
    <source>
        <dbReference type="EMBL" id="CAH8351490.1"/>
    </source>
</evidence>
<feature type="signal peptide" evidence="1">
    <location>
        <begin position="1"/>
        <end position="22"/>
    </location>
</feature>
<accession>A0ABC8K6S8</accession>